<dbReference type="FunFam" id="1.20.120.1130:FF:000001">
    <property type="entry name" value="Vacuolar protein sorting-associated protein 28 homolog"/>
    <property type="match status" value="1"/>
</dbReference>
<comment type="function">
    <text evidence="5">Component of the ESCRT-I complex, a regulator of vesicular trafficking process.</text>
</comment>
<dbReference type="FunFam" id="1.20.1440.200:FF:000001">
    <property type="entry name" value="Vacuolar protein sorting-associated protein 28 homolog"/>
    <property type="match status" value="1"/>
</dbReference>
<comment type="function">
    <text evidence="7">Component of the ESCRT-I complex (endosomal sorting complex required for transport I), a regulator of vesicular trafficking process.</text>
</comment>
<sequence length="209" mass="24438">MVKHKMDSDLLQEVRLYENSVERERVDNMSELYAVLIALECLEKVFSRDCISPREYTAECSKLLVQYKVAMRLVKCDQIEEFIRKYRIDCPAALERIKEDRPITVKDDKGNTLKCIAEIVEMFITFLDQLKLNVRAVDELFPTLNELNVSICSMSSLPDNFDSKMKVKIWHDRLKGMSASEEISDEDARQMIFDLETAYNSFTRFLHNS</sequence>
<dbReference type="OrthoDB" id="2671at2759"/>
<dbReference type="PANTHER" id="PTHR12937:SF0">
    <property type="entry name" value="VACUOLAR PROTEIN SORTING-ASSOCIATED PROTEIN 28 HOMOLOG"/>
    <property type="match status" value="1"/>
</dbReference>
<evidence type="ECO:0000256" key="2">
    <source>
        <dbReference type="ARBA" id="ARBA00022448"/>
    </source>
</evidence>
<evidence type="ECO:0000256" key="5">
    <source>
        <dbReference type="ARBA" id="ARBA00056039"/>
    </source>
</evidence>
<dbReference type="SUPFAM" id="SSF140427">
    <property type="entry name" value="VPS28 C-terminal domain-like"/>
    <property type="match status" value="1"/>
</dbReference>
<dbReference type="PANTHER" id="PTHR12937">
    <property type="entry name" value="VACUOLAR PROTEIN SORTING 28, ISOFORM 2 VPS28"/>
    <property type="match status" value="1"/>
</dbReference>
<comment type="subcellular location">
    <subcellularLocation>
        <location evidence="1">Endosome</location>
    </subcellularLocation>
</comment>
<dbReference type="SUPFAM" id="SSF140111">
    <property type="entry name" value="Endosomal sorting complex assembly domain"/>
    <property type="match status" value="1"/>
</dbReference>
<dbReference type="STRING" id="318479.A0A0N4UAM3"/>
<evidence type="ECO:0000313" key="11">
    <source>
        <dbReference type="EMBL" id="VDN58120.1"/>
    </source>
</evidence>
<keyword evidence="3 7" id="KW-0967">Endosome</keyword>
<dbReference type="PROSITE" id="PS51313">
    <property type="entry name" value="VPS28_N"/>
    <property type="match status" value="1"/>
</dbReference>
<evidence type="ECO:0000313" key="12">
    <source>
        <dbReference type="Proteomes" id="UP000038040"/>
    </source>
</evidence>
<dbReference type="InterPro" id="IPR037202">
    <property type="entry name" value="ESCRT_assembly_dom"/>
</dbReference>
<comment type="similarity">
    <text evidence="7 8">Belongs to the VPS28 family.</text>
</comment>
<dbReference type="Proteomes" id="UP000038040">
    <property type="component" value="Unplaced"/>
</dbReference>
<reference evidence="11 13" key="2">
    <citation type="submission" date="2018-11" db="EMBL/GenBank/DDBJ databases">
        <authorList>
            <consortium name="Pathogen Informatics"/>
        </authorList>
    </citation>
    <scope>NUCLEOTIDE SEQUENCE [LARGE SCALE GENOMIC DNA]</scope>
</reference>
<evidence type="ECO:0000259" key="10">
    <source>
        <dbReference type="PROSITE" id="PS51313"/>
    </source>
</evidence>
<protein>
    <recommendedName>
        <fullName evidence="7">Vacuolar protein sorting-associated protein 28 homolog</fullName>
    </recommendedName>
</protein>
<evidence type="ECO:0000313" key="14">
    <source>
        <dbReference type="WBParaSite" id="DME_0000421001-mRNA-1"/>
    </source>
</evidence>
<comment type="subunit">
    <text evidence="6">Component of the ESCRT-I complex (endosomal sorting complex required for transport I).</text>
</comment>
<dbReference type="Proteomes" id="UP000274756">
    <property type="component" value="Unassembled WGS sequence"/>
</dbReference>
<dbReference type="EMBL" id="UYYG01001165">
    <property type="protein sequence ID" value="VDN58120.1"/>
    <property type="molecule type" value="Genomic_DNA"/>
</dbReference>
<keyword evidence="4 7" id="KW-0653">Protein transport</keyword>
<evidence type="ECO:0000256" key="4">
    <source>
        <dbReference type="ARBA" id="ARBA00022927"/>
    </source>
</evidence>
<name>A0A0N4UAM3_DRAME</name>
<organism evidence="12 14">
    <name type="scientific">Dracunculus medinensis</name>
    <name type="common">Guinea worm</name>
    <dbReference type="NCBI Taxonomy" id="318479"/>
    <lineage>
        <taxon>Eukaryota</taxon>
        <taxon>Metazoa</taxon>
        <taxon>Ecdysozoa</taxon>
        <taxon>Nematoda</taxon>
        <taxon>Chromadorea</taxon>
        <taxon>Rhabditida</taxon>
        <taxon>Spirurina</taxon>
        <taxon>Dracunculoidea</taxon>
        <taxon>Dracunculidae</taxon>
        <taxon>Dracunculus</taxon>
    </lineage>
</organism>
<dbReference type="Gene3D" id="1.20.1440.200">
    <property type="match status" value="1"/>
</dbReference>
<evidence type="ECO:0000259" key="9">
    <source>
        <dbReference type="PROSITE" id="PS51310"/>
    </source>
</evidence>
<feature type="domain" description="VPS28 C-terminal" evidence="9">
    <location>
        <begin position="111"/>
        <end position="207"/>
    </location>
</feature>
<feature type="domain" description="VPS28 N-terminal" evidence="10">
    <location>
        <begin position="3"/>
        <end position="107"/>
    </location>
</feature>
<dbReference type="InterPro" id="IPR037206">
    <property type="entry name" value="VPS28_C_sf"/>
</dbReference>
<evidence type="ECO:0000256" key="7">
    <source>
        <dbReference type="PIRNR" id="PIRNR017535"/>
    </source>
</evidence>
<dbReference type="GO" id="GO:0043328">
    <property type="term" value="P:protein transport to vacuole involved in ubiquitin-dependent protein catabolic process via the multivesicular body sorting pathway"/>
    <property type="evidence" value="ECO:0007669"/>
    <property type="project" value="TreeGrafter"/>
</dbReference>
<dbReference type="PROSITE" id="PS51310">
    <property type="entry name" value="VPS28_C"/>
    <property type="match status" value="1"/>
</dbReference>
<evidence type="ECO:0000313" key="13">
    <source>
        <dbReference type="Proteomes" id="UP000274756"/>
    </source>
</evidence>
<proteinExistence type="inferred from homology"/>
<dbReference type="Gene3D" id="1.20.120.1130">
    <property type="match status" value="1"/>
</dbReference>
<dbReference type="InterPro" id="IPR038358">
    <property type="entry name" value="VPS28_N_sf"/>
</dbReference>
<dbReference type="InterPro" id="IPR007143">
    <property type="entry name" value="Vps28"/>
</dbReference>
<dbReference type="AlphaFoldDB" id="A0A0N4UAM3"/>
<keyword evidence="13" id="KW-1185">Reference proteome</keyword>
<dbReference type="Pfam" id="PF03997">
    <property type="entry name" value="VPS28"/>
    <property type="match status" value="1"/>
</dbReference>
<dbReference type="WBParaSite" id="DME_0000421001-mRNA-1">
    <property type="protein sequence ID" value="DME_0000421001-mRNA-1"/>
    <property type="gene ID" value="DME_0000421001"/>
</dbReference>
<evidence type="ECO:0000256" key="6">
    <source>
        <dbReference type="ARBA" id="ARBA00066174"/>
    </source>
</evidence>
<evidence type="ECO:0000256" key="3">
    <source>
        <dbReference type="ARBA" id="ARBA00022753"/>
    </source>
</evidence>
<dbReference type="PIRSF" id="PIRSF017535">
    <property type="entry name" value="VPS28"/>
    <property type="match status" value="1"/>
</dbReference>
<dbReference type="GO" id="GO:0044877">
    <property type="term" value="F:protein-containing complex binding"/>
    <property type="evidence" value="ECO:0007669"/>
    <property type="project" value="TreeGrafter"/>
</dbReference>
<dbReference type="GO" id="GO:0000813">
    <property type="term" value="C:ESCRT I complex"/>
    <property type="evidence" value="ECO:0007669"/>
    <property type="project" value="UniProtKB-UniRule"/>
</dbReference>
<evidence type="ECO:0000256" key="8">
    <source>
        <dbReference type="PROSITE-ProRule" id="PRU00642"/>
    </source>
</evidence>
<evidence type="ECO:0000256" key="1">
    <source>
        <dbReference type="ARBA" id="ARBA00004177"/>
    </source>
</evidence>
<accession>A0A0N4UAM3</accession>
<dbReference type="InterPro" id="IPR017898">
    <property type="entry name" value="VPS28_N"/>
</dbReference>
<keyword evidence="2 7" id="KW-0813">Transport</keyword>
<gene>
    <name evidence="11" type="ORF">DME_LOCUS8093</name>
</gene>
<reference evidence="14" key="1">
    <citation type="submission" date="2017-02" db="UniProtKB">
        <authorList>
            <consortium name="WormBaseParasite"/>
        </authorList>
    </citation>
    <scope>IDENTIFICATION</scope>
</reference>
<dbReference type="InterPro" id="IPR017899">
    <property type="entry name" value="VPS28_C"/>
</dbReference>